<comment type="caution">
    <text evidence="1">The sequence shown here is derived from an EMBL/GenBank/DDBJ whole genome shotgun (WGS) entry which is preliminary data.</text>
</comment>
<dbReference type="GO" id="GO:0008168">
    <property type="term" value="F:methyltransferase activity"/>
    <property type="evidence" value="ECO:0007669"/>
    <property type="project" value="UniProtKB-KW"/>
</dbReference>
<keyword evidence="1" id="KW-0489">Methyltransferase</keyword>
<dbReference type="InterPro" id="IPR029063">
    <property type="entry name" value="SAM-dependent_MTases_sf"/>
</dbReference>
<evidence type="ECO:0000313" key="1">
    <source>
        <dbReference type="EMBL" id="MTW35078.1"/>
    </source>
</evidence>
<protein>
    <submittedName>
        <fullName evidence="1">Sugar O-methyltransferase</fullName>
        <ecNumber evidence="1">2.1.1.-</ecNumber>
    </submittedName>
</protein>
<dbReference type="EMBL" id="WNKW01000007">
    <property type="protein sequence ID" value="MTW35078.1"/>
    <property type="molecule type" value="Genomic_DNA"/>
</dbReference>
<dbReference type="InterPro" id="IPR030807">
    <property type="entry name" value="Methyltran_NanM"/>
</dbReference>
<dbReference type="Gene3D" id="3.40.50.150">
    <property type="entry name" value="Vaccinia Virus protein VP39"/>
    <property type="match status" value="1"/>
</dbReference>
<organism evidence="1 2">
    <name type="scientific">Pseudoduganella danionis</name>
    <dbReference type="NCBI Taxonomy" id="1890295"/>
    <lineage>
        <taxon>Bacteria</taxon>
        <taxon>Pseudomonadati</taxon>
        <taxon>Pseudomonadota</taxon>
        <taxon>Betaproteobacteria</taxon>
        <taxon>Burkholderiales</taxon>
        <taxon>Oxalobacteraceae</taxon>
        <taxon>Telluria group</taxon>
        <taxon>Pseudoduganella</taxon>
    </lineage>
</organism>
<proteinExistence type="predicted"/>
<dbReference type="EC" id="2.1.1.-" evidence="1"/>
<sequence length="349" mass="39948">MFLTVENGFIERPAAVDRAIVERVMASYNKAKAVQKDAPEEYQVSHMWLPIYQGFMGDLMQTMANRDVDKLMKIYGNFFRDQSTIGIHGMPVDMQSTYFSGNITEEAKSNYLADVMHRMQIWLASMGKTHKLEALQTPLVGNPYGFYIDGQFFRAGVDYQHYYATIISRLIRSKQHKTVLELGGGFGGLGHFLMRDNPDLTYIDVDLPENMALSAYYLLAGCPDKKVALYGEIDLATADLSQYDAVVLPNFAMAELKDDSVDMAFNSYSLAEMSLNNVANYVRQFSRLSRKFIYHINHTAIPPVRSDDFAFDFEKFELISRAPALWNLARNKDMDEFEYLYKSKHLSFE</sequence>
<dbReference type="GO" id="GO:0032259">
    <property type="term" value="P:methylation"/>
    <property type="evidence" value="ECO:0007669"/>
    <property type="project" value="UniProtKB-KW"/>
</dbReference>
<name>A0ABW9SSD4_9BURK</name>
<keyword evidence="2" id="KW-1185">Reference proteome</keyword>
<evidence type="ECO:0000313" key="2">
    <source>
        <dbReference type="Proteomes" id="UP000735592"/>
    </source>
</evidence>
<dbReference type="Proteomes" id="UP000735592">
    <property type="component" value="Unassembled WGS sequence"/>
</dbReference>
<dbReference type="RefSeq" id="WP_155436427.1">
    <property type="nucleotide sequence ID" value="NZ_JBHLXK010000002.1"/>
</dbReference>
<dbReference type="NCBIfam" id="TIGR04371">
    <property type="entry name" value="methyltran_NanM"/>
    <property type="match status" value="1"/>
</dbReference>
<reference evidence="1 2" key="1">
    <citation type="submission" date="2019-11" db="EMBL/GenBank/DDBJ databases">
        <title>Type strains purchased from KCTC, JCM and DSMZ.</title>
        <authorList>
            <person name="Lu H."/>
        </authorList>
    </citation>
    <scope>NUCLEOTIDE SEQUENCE [LARGE SCALE GENOMIC DNA]</scope>
    <source>
        <strain evidence="1 2">DSM 103461</strain>
    </source>
</reference>
<accession>A0ABW9SSD4</accession>
<keyword evidence="1" id="KW-0808">Transferase</keyword>
<gene>
    <name evidence="1" type="ORF">GM655_19940</name>
</gene>
<dbReference type="SUPFAM" id="SSF53335">
    <property type="entry name" value="S-adenosyl-L-methionine-dependent methyltransferases"/>
    <property type="match status" value="1"/>
</dbReference>